<dbReference type="RefSeq" id="WP_171024572.1">
    <property type="nucleotide sequence ID" value="NZ_JADPAK010000017.1"/>
</dbReference>
<organism evidence="1 2">
    <name type="scientific">Enterococcus durans</name>
    <dbReference type="NCBI Taxonomy" id="53345"/>
    <lineage>
        <taxon>Bacteria</taxon>
        <taxon>Bacillati</taxon>
        <taxon>Bacillota</taxon>
        <taxon>Bacilli</taxon>
        <taxon>Lactobacillales</taxon>
        <taxon>Enterococcaceae</taxon>
        <taxon>Enterococcus</taxon>
    </lineage>
</organism>
<reference evidence="1 2" key="1">
    <citation type="submission" date="2015-06" db="EMBL/GenBank/DDBJ databases">
        <title>The Genome Sequence of Enterococcus durans 4EA1.</title>
        <authorList>
            <consortium name="The Broad Institute Genomics Platform"/>
            <consortium name="The Broad Institute Genome Sequencing Center for Infectious Disease"/>
            <person name="Earl A.M."/>
            <person name="Van Tyne D."/>
            <person name="Lebreton F."/>
            <person name="Saavedra J.T."/>
            <person name="Gilmore M.S."/>
            <person name="Manson Mcguire A."/>
            <person name="Clock S."/>
            <person name="Crupain M."/>
            <person name="Rangan U."/>
            <person name="Young S."/>
            <person name="Abouelleil A."/>
            <person name="Cao P."/>
            <person name="Chapman S.B."/>
            <person name="Griggs A."/>
            <person name="Priest M."/>
            <person name="Shea T."/>
            <person name="Wortman J."/>
            <person name="Nusbaum C."/>
            <person name="Birren B."/>
        </authorList>
    </citation>
    <scope>NUCLEOTIDE SEQUENCE [LARGE SCALE GENOMIC DNA]</scope>
    <source>
        <strain evidence="1 2">4EA1</strain>
    </source>
</reference>
<evidence type="ECO:0000313" key="2">
    <source>
        <dbReference type="Proteomes" id="UP000252797"/>
    </source>
</evidence>
<dbReference type="Proteomes" id="UP000252797">
    <property type="component" value="Unassembled WGS sequence"/>
</dbReference>
<gene>
    <name evidence="1" type="ORF">EA71_01625</name>
</gene>
<dbReference type="AlphaFoldDB" id="A0A367CET5"/>
<dbReference type="EMBL" id="LEPB01000004">
    <property type="protein sequence ID" value="RCA10872.1"/>
    <property type="molecule type" value="Genomic_DNA"/>
</dbReference>
<name>A0A367CET5_9ENTE</name>
<evidence type="ECO:0000313" key="1">
    <source>
        <dbReference type="EMBL" id="RCA10872.1"/>
    </source>
</evidence>
<accession>A0A367CET5</accession>
<protein>
    <submittedName>
        <fullName evidence="1">Uncharacterized protein</fullName>
    </submittedName>
</protein>
<proteinExistence type="predicted"/>
<dbReference type="STRING" id="53345.LIU_09435"/>
<sequence length="441" mass="53010">MEENKLLMTIQLTELNQFEKKNQIEDWLAFIRLLITPSYFQSSHQGMRPFELKRFQQVLLQEGPLDFGWFIIGNDGNEFSIHFDGQEIVMKNIFQKQLMDKHAAVIRDYIRTKMFQHGVFAYLRPYDEFVYNNTTDIDERLLIETKEEIRLLPKIKRADGEIIVDCNQFSGYDLSYQGLCFTSCWEMYYSSYYYRVIPKQIFLDVQQVEWVKEYENQVVAVQLYRDPFNWKAEVNQQFQAYYRDQLGFDHLAWDNGVGLLKAPFIEYAYTDKSVQSVQYQNRMMQPAPKKKATFFVTRNYNFEKDEYREKRIKGALNTQAYFPWVDEQRAQMMSYKVIDPSITLDNGIQAYCYYIREYLEVAVEDEKYQEYLLILRLYVPSDILKKVPLDEIREELSDIKFKRFRKRRGRLAFDVKKDIHHLRVEILDYPKLEQLATAQKS</sequence>
<comment type="caution">
    <text evidence="1">The sequence shown here is derived from an EMBL/GenBank/DDBJ whole genome shotgun (WGS) entry which is preliminary data.</text>
</comment>